<dbReference type="GeneID" id="33554266"/>
<feature type="region of interest" description="Disordered" evidence="2">
    <location>
        <begin position="205"/>
        <end position="229"/>
    </location>
</feature>
<organism evidence="4 5">
    <name type="scientific">Kockovaella imperatae</name>
    <dbReference type="NCBI Taxonomy" id="4999"/>
    <lineage>
        <taxon>Eukaryota</taxon>
        <taxon>Fungi</taxon>
        <taxon>Dikarya</taxon>
        <taxon>Basidiomycota</taxon>
        <taxon>Agaricomycotina</taxon>
        <taxon>Tremellomycetes</taxon>
        <taxon>Tremellales</taxon>
        <taxon>Cuniculitremaceae</taxon>
        <taxon>Kockovaella</taxon>
    </lineage>
</organism>
<feature type="compositionally biased region" description="Basic and acidic residues" evidence="2">
    <location>
        <begin position="361"/>
        <end position="385"/>
    </location>
</feature>
<feature type="compositionally biased region" description="Polar residues" evidence="2">
    <location>
        <begin position="213"/>
        <end position="226"/>
    </location>
</feature>
<dbReference type="Gene3D" id="3.90.640.90">
    <property type="entry name" value="Anti-proliferative protein, N-terminal domain"/>
    <property type="match status" value="1"/>
</dbReference>
<comment type="caution">
    <text evidence="4">The sequence shown here is derived from an EMBL/GenBank/DDBJ whole genome shotgun (WGS) entry which is preliminary data.</text>
</comment>
<feature type="compositionally biased region" description="Low complexity" evidence="2">
    <location>
        <begin position="325"/>
        <end position="336"/>
    </location>
</feature>
<dbReference type="InterPro" id="IPR033332">
    <property type="entry name" value="BTG"/>
</dbReference>
<dbReference type="GO" id="GO:0005737">
    <property type="term" value="C:cytoplasm"/>
    <property type="evidence" value="ECO:0007669"/>
    <property type="project" value="TreeGrafter"/>
</dbReference>
<feature type="region of interest" description="Disordered" evidence="2">
    <location>
        <begin position="267"/>
        <end position="433"/>
    </location>
</feature>
<evidence type="ECO:0000313" key="4">
    <source>
        <dbReference type="EMBL" id="ORX39115.1"/>
    </source>
</evidence>
<dbReference type="EMBL" id="NBSH01000003">
    <property type="protein sequence ID" value="ORX39115.1"/>
    <property type="molecule type" value="Genomic_DNA"/>
</dbReference>
<feature type="domain" description="Anti-proliferative protein" evidence="3">
    <location>
        <begin position="61"/>
        <end position="175"/>
    </location>
</feature>
<feature type="region of interest" description="Disordered" evidence="2">
    <location>
        <begin position="493"/>
        <end position="526"/>
    </location>
</feature>
<feature type="compositionally biased region" description="Low complexity" evidence="2">
    <location>
        <begin position="273"/>
        <end position="292"/>
    </location>
</feature>
<reference evidence="4 5" key="1">
    <citation type="submission" date="2017-03" db="EMBL/GenBank/DDBJ databases">
        <title>Widespread Adenine N6-methylation of Active Genes in Fungi.</title>
        <authorList>
            <consortium name="DOE Joint Genome Institute"/>
            <person name="Mondo S.J."/>
            <person name="Dannebaum R.O."/>
            <person name="Kuo R.C."/>
            <person name="Louie K.B."/>
            <person name="Bewick A.J."/>
            <person name="Labutti K."/>
            <person name="Haridas S."/>
            <person name="Kuo A."/>
            <person name="Salamov A."/>
            <person name="Ahrendt S.R."/>
            <person name="Lau R."/>
            <person name="Bowen B.P."/>
            <person name="Lipzen A."/>
            <person name="Sullivan W."/>
            <person name="Andreopoulos W.B."/>
            <person name="Clum A."/>
            <person name="Lindquist E."/>
            <person name="Daum C."/>
            <person name="Northen T.R."/>
            <person name="Ramamoorthy G."/>
            <person name="Schmitz R.J."/>
            <person name="Gryganskyi A."/>
            <person name="Culley D."/>
            <person name="Magnuson J."/>
            <person name="James T.Y."/>
            <person name="O'Malley M.A."/>
            <person name="Stajich J.E."/>
            <person name="Spatafora J.W."/>
            <person name="Visel A."/>
            <person name="Grigoriev I.V."/>
        </authorList>
    </citation>
    <scope>NUCLEOTIDE SEQUENCE [LARGE SCALE GENOMIC DNA]</scope>
    <source>
        <strain evidence="4 5">NRRL Y-17943</strain>
    </source>
</reference>
<name>A0A1Y1UPQ1_9TREE</name>
<sequence>MPNLDPDPKRISLDISQQCSQHHRSQSPQSTTDPSPALTHKSALSISNLELDLSLSSALSALIDHLLSPLNRCYTPTVLSALRLHLTSSLTELFAPSWDIAHPQYGSGFRSLICDNQHGLPKPLKESAMESGVVEHIWIRQLSKPVDKEATEAVRRRAREWEAWCDPGTVMWRYGGWEWEDSANDPVRMVREPLQIIWQASTSPKLIAPRPTASESSSTPNPTRTSHAIPIRAPVPLPSVFAIPPTPATQFTSQQVSLSTDLLPAAHFSRTPSPAHSEASSGYSSSTGRSDGFVSHQGTSQTSMGSSDDMTKPPSRGSHRGSGSGSTSSIESDNSGPIQPITPDARPASADGFPPTLLPEVNRDHIDSGTARGRDFSPLTPKEEVSSPGSTPTPTVTPYDGGNVTVLGGGVKLGGMSRPGSRTPHDRSRSPSISLASRALSSAMGPGQGNRKVRTRRRIMPTYLGHLGQPGVGGPIMGAFGMPPMPPGTWPTTNAPAGTGLGVGVGVGPPPVNPRGSGQGMPRMGS</sequence>
<proteinExistence type="inferred from homology"/>
<evidence type="ECO:0000256" key="2">
    <source>
        <dbReference type="SAM" id="MobiDB-lite"/>
    </source>
</evidence>
<dbReference type="InterPro" id="IPR002087">
    <property type="entry name" value="Anti_prolifrtn"/>
</dbReference>
<feature type="region of interest" description="Disordered" evidence="2">
    <location>
        <begin position="1"/>
        <end position="38"/>
    </location>
</feature>
<dbReference type="AlphaFoldDB" id="A0A1Y1UPQ1"/>
<feature type="compositionally biased region" description="Polar residues" evidence="2">
    <location>
        <begin position="296"/>
        <end position="308"/>
    </location>
</feature>
<dbReference type="InterPro" id="IPR036054">
    <property type="entry name" value="BTG-like_sf"/>
</dbReference>
<keyword evidence="5" id="KW-1185">Reference proteome</keyword>
<gene>
    <name evidence="4" type="ORF">BD324DRAFT_311814</name>
</gene>
<evidence type="ECO:0000256" key="1">
    <source>
        <dbReference type="ARBA" id="ARBA00007989"/>
    </source>
</evidence>
<evidence type="ECO:0000259" key="3">
    <source>
        <dbReference type="Pfam" id="PF07742"/>
    </source>
</evidence>
<feature type="compositionally biased region" description="Low complexity" evidence="2">
    <location>
        <begin position="386"/>
        <end position="406"/>
    </location>
</feature>
<dbReference type="RefSeq" id="XP_021872978.1">
    <property type="nucleotide sequence ID" value="XM_022012458.1"/>
</dbReference>
<feature type="compositionally biased region" description="Low complexity" evidence="2">
    <location>
        <begin position="16"/>
        <end position="36"/>
    </location>
</feature>
<feature type="compositionally biased region" description="Basic and acidic residues" evidence="2">
    <location>
        <begin position="1"/>
        <end position="12"/>
    </location>
</feature>
<dbReference type="Proteomes" id="UP000193218">
    <property type="component" value="Unassembled WGS sequence"/>
</dbReference>
<protein>
    <recommendedName>
        <fullName evidence="3">Anti-proliferative protein domain-containing protein</fullName>
    </recommendedName>
</protein>
<comment type="similarity">
    <text evidence="1">Belongs to the BTG family.</text>
</comment>
<dbReference type="Pfam" id="PF07742">
    <property type="entry name" value="BTG"/>
    <property type="match status" value="1"/>
</dbReference>
<dbReference type="GO" id="GO:0005634">
    <property type="term" value="C:nucleus"/>
    <property type="evidence" value="ECO:0007669"/>
    <property type="project" value="TreeGrafter"/>
</dbReference>
<dbReference type="PANTHER" id="PTHR22978:SF22">
    <property type="entry name" value="BTG FAMILY PROTEIN"/>
    <property type="match status" value="1"/>
</dbReference>
<dbReference type="SUPFAM" id="SSF160696">
    <property type="entry name" value="BTG domain-like"/>
    <property type="match status" value="1"/>
</dbReference>
<dbReference type="InParanoid" id="A0A1Y1UPQ1"/>
<dbReference type="OrthoDB" id="2574139at2759"/>
<accession>A0A1Y1UPQ1</accession>
<evidence type="ECO:0000313" key="5">
    <source>
        <dbReference type="Proteomes" id="UP000193218"/>
    </source>
</evidence>
<dbReference type="PANTHER" id="PTHR22978">
    <property type="entry name" value="B-CELL TRANSLOCATION GENE"/>
    <property type="match status" value="1"/>
</dbReference>
<dbReference type="STRING" id="4999.A0A1Y1UPQ1"/>